<dbReference type="GO" id="GO:0005975">
    <property type="term" value="P:carbohydrate metabolic process"/>
    <property type="evidence" value="ECO:0007669"/>
    <property type="project" value="InterPro"/>
</dbReference>
<evidence type="ECO:0000256" key="2">
    <source>
        <dbReference type="ARBA" id="ARBA00007401"/>
    </source>
</evidence>
<gene>
    <name evidence="9" type="ORF">BDK89_3476</name>
</gene>
<name>A0A4R7I5A6_9ACTN</name>
<dbReference type="Gene3D" id="2.60.120.260">
    <property type="entry name" value="Galactose-binding domain-like"/>
    <property type="match status" value="1"/>
</dbReference>
<keyword evidence="5" id="KW-0326">Glycosidase</keyword>
<dbReference type="PANTHER" id="PTHR43730:SF1">
    <property type="entry name" value="BETA-MANNOSIDASE"/>
    <property type="match status" value="1"/>
</dbReference>
<sequence length="740" mass="82495">MGEGTDARGGQTGGIRPLGGGTSTSRARFGTLRIVELNGTWRAMRADDDARRNAIGLDVDDSGWAELEVPGHWRHHPDFADNDDPVLYRRRFSMPKPDDGRRRWITLDGVFYQADVFLDGAYLGDPEGYFFPHSFDVTALSRIDDEHVVAVEVACPPQHGYRGKRTITGVFQQWDGLDRDWNPGGLWRPVHVYDTGPVRVDRFRVVCRDADQIRAHVLLQARLDSDTARAVTLRTLVDGDVVAESERRVAKGSNDVKWAIDIADPRLWWPRSLGDQPLTTIAVEVEVEGVCSDRRHRRTGLRQVAWNDWRCSVNGERLFLKGANLAPTRAALADATVDEMRRDIELAVDAGLDALRVHGHIAPRPVYDAADELGVLLLQDFPLQWGYARSVRAQAVHQAEAAVDTLGHHPSIVQWNAHNDPVAAGVGMDGDSTRARIRYVASQQLPSWNKSVLDRWVKRTIEQADPTRLVVPHSGVLPHLPMLDGTDSHFYFGWYHGHVRDIDRLAKAVPRVIRFLSEFGAQAVPDSADFIDTDAWPDLDWDHLARHHGLQKWVFDERVPPADFATFDQWRRATQRYQAALLRHHIELLRRLKYAPAGGFCMFSFNDPAPVVSWSVLDHERRPKAGFDAVKRACAPVIVVADPPPAIVAAGDRLSLDLHVVNDRREAILGATVDVTASWPGGSRRWRFAGDADADAVEKVGTIDLDVPATLGALRLDLALTHPDDGQVATNAYRSAITTS</sequence>
<evidence type="ECO:0000313" key="10">
    <source>
        <dbReference type="Proteomes" id="UP000294558"/>
    </source>
</evidence>
<evidence type="ECO:0000259" key="7">
    <source>
        <dbReference type="Pfam" id="PF00703"/>
    </source>
</evidence>
<comment type="catalytic activity">
    <reaction evidence="1">
        <text>Hydrolysis of terminal, non-reducing beta-D-mannose residues in beta-D-mannosides.</text>
        <dbReference type="EC" id="3.2.1.25"/>
    </reaction>
</comment>
<comment type="similarity">
    <text evidence="2">Belongs to the glycosyl hydrolase 2 family.</text>
</comment>
<dbReference type="InterPro" id="IPR013783">
    <property type="entry name" value="Ig-like_fold"/>
</dbReference>
<evidence type="ECO:0000256" key="1">
    <source>
        <dbReference type="ARBA" id="ARBA00000829"/>
    </source>
</evidence>
<dbReference type="InterPro" id="IPR006102">
    <property type="entry name" value="Ig-like_GH2"/>
</dbReference>
<dbReference type="Proteomes" id="UP000294558">
    <property type="component" value="Unassembled WGS sequence"/>
</dbReference>
<proteinExistence type="inferred from homology"/>
<dbReference type="SUPFAM" id="SSF49303">
    <property type="entry name" value="beta-Galactosidase/glucuronidase domain"/>
    <property type="match status" value="1"/>
</dbReference>
<accession>A0A4R7I5A6</accession>
<reference evidence="9 10" key="1">
    <citation type="submission" date="2019-03" db="EMBL/GenBank/DDBJ databases">
        <title>Sequencing the genomes of 1000 actinobacteria strains.</title>
        <authorList>
            <person name="Klenk H.-P."/>
        </authorList>
    </citation>
    <scope>NUCLEOTIDE SEQUENCE [LARGE SCALE GENOMIC DNA]</scope>
    <source>
        <strain evidence="9 10">DSM 18936</strain>
    </source>
</reference>
<dbReference type="Pfam" id="PF00703">
    <property type="entry name" value="Glyco_hydro_2"/>
    <property type="match status" value="1"/>
</dbReference>
<evidence type="ECO:0000259" key="8">
    <source>
        <dbReference type="Pfam" id="PF22666"/>
    </source>
</evidence>
<dbReference type="SUPFAM" id="SSF51445">
    <property type="entry name" value="(Trans)glycosidases"/>
    <property type="match status" value="1"/>
</dbReference>
<protein>
    <recommendedName>
        <fullName evidence="3">beta-mannosidase</fullName>
        <ecNumber evidence="3">3.2.1.25</ecNumber>
    </recommendedName>
</protein>
<feature type="region of interest" description="Disordered" evidence="6">
    <location>
        <begin position="1"/>
        <end position="24"/>
    </location>
</feature>
<dbReference type="Pfam" id="PF22666">
    <property type="entry name" value="Glyco_hydro_2_N2"/>
    <property type="match status" value="1"/>
</dbReference>
<keyword evidence="10" id="KW-1185">Reference proteome</keyword>
<evidence type="ECO:0000256" key="5">
    <source>
        <dbReference type="ARBA" id="ARBA00023295"/>
    </source>
</evidence>
<feature type="compositionally biased region" description="Gly residues" evidence="6">
    <location>
        <begin position="10"/>
        <end position="22"/>
    </location>
</feature>
<dbReference type="InterPro" id="IPR036156">
    <property type="entry name" value="Beta-gal/glucu_dom_sf"/>
</dbReference>
<evidence type="ECO:0000256" key="4">
    <source>
        <dbReference type="ARBA" id="ARBA00022801"/>
    </source>
</evidence>
<dbReference type="InterPro" id="IPR054593">
    <property type="entry name" value="Beta-mannosidase-like_N2"/>
</dbReference>
<evidence type="ECO:0000256" key="3">
    <source>
        <dbReference type="ARBA" id="ARBA00012754"/>
    </source>
</evidence>
<comment type="caution">
    <text evidence="9">The sequence shown here is derived from an EMBL/GenBank/DDBJ whole genome shotgun (WGS) entry which is preliminary data.</text>
</comment>
<evidence type="ECO:0000256" key="6">
    <source>
        <dbReference type="SAM" id="MobiDB-lite"/>
    </source>
</evidence>
<keyword evidence="4" id="KW-0378">Hydrolase</keyword>
<feature type="domain" description="Glycoside hydrolase family 2 immunoglobulin-like beta-sandwich" evidence="7">
    <location>
        <begin position="200"/>
        <end position="302"/>
    </location>
</feature>
<dbReference type="GO" id="GO:0006516">
    <property type="term" value="P:glycoprotein catabolic process"/>
    <property type="evidence" value="ECO:0007669"/>
    <property type="project" value="TreeGrafter"/>
</dbReference>
<dbReference type="AlphaFoldDB" id="A0A4R7I5A6"/>
<dbReference type="EMBL" id="SOAU01000001">
    <property type="protein sequence ID" value="TDT17863.1"/>
    <property type="molecule type" value="Genomic_DNA"/>
</dbReference>
<evidence type="ECO:0000313" key="9">
    <source>
        <dbReference type="EMBL" id="TDT17863.1"/>
    </source>
</evidence>
<dbReference type="SUPFAM" id="SSF49785">
    <property type="entry name" value="Galactose-binding domain-like"/>
    <property type="match status" value="1"/>
</dbReference>
<organism evidence="9 10">
    <name type="scientific">Ilumatobacter fluminis</name>
    <dbReference type="NCBI Taxonomy" id="467091"/>
    <lineage>
        <taxon>Bacteria</taxon>
        <taxon>Bacillati</taxon>
        <taxon>Actinomycetota</taxon>
        <taxon>Acidimicrobiia</taxon>
        <taxon>Acidimicrobiales</taxon>
        <taxon>Ilumatobacteraceae</taxon>
        <taxon>Ilumatobacter</taxon>
    </lineage>
</organism>
<dbReference type="InterPro" id="IPR050887">
    <property type="entry name" value="Beta-mannosidase_GH2"/>
</dbReference>
<dbReference type="InterPro" id="IPR017853">
    <property type="entry name" value="GH"/>
</dbReference>
<dbReference type="PANTHER" id="PTHR43730">
    <property type="entry name" value="BETA-MANNOSIDASE"/>
    <property type="match status" value="1"/>
</dbReference>
<dbReference type="GO" id="GO:0004567">
    <property type="term" value="F:beta-mannosidase activity"/>
    <property type="evidence" value="ECO:0007669"/>
    <property type="project" value="UniProtKB-EC"/>
</dbReference>
<dbReference type="Gene3D" id="2.60.40.10">
    <property type="entry name" value="Immunoglobulins"/>
    <property type="match status" value="1"/>
</dbReference>
<dbReference type="InterPro" id="IPR008979">
    <property type="entry name" value="Galactose-bd-like_sf"/>
</dbReference>
<dbReference type="Gene3D" id="3.20.20.80">
    <property type="entry name" value="Glycosidases"/>
    <property type="match status" value="1"/>
</dbReference>
<dbReference type="EC" id="3.2.1.25" evidence="3"/>
<feature type="domain" description="Beta-mannosidase-like galactose-binding" evidence="8">
    <location>
        <begin position="86"/>
        <end position="162"/>
    </location>
</feature>